<evidence type="ECO:0000313" key="3">
    <source>
        <dbReference type="Proteomes" id="UP001205843"/>
    </source>
</evidence>
<sequence>MRNSSALLVSVIATLLALGLALLVDDGAFHVAGVPLLPALALFGFAVQWLVFVPSFLHQTEHYYDLAGALTYGSVILLAAGFASPDARGWVIMALVLIWCGRLGSFLFLRVKRSGKDGRFDDLKPYWGRFLMAWTLQGLWVFVTLLAALVAVSSPASAGWDALATLGLLIWVGGFAIEAVADHQKNAFRANSANHRRFIQHGLWAWSRHPNYFGEIMLWTGIAIMATPAMGGWQWLGWLSPLFVCWLLTKVSGIPMLEQRADEKWGGQADYEAYKAATSVLIPLPPRRTAR</sequence>
<feature type="transmembrane region" description="Helical" evidence="1">
    <location>
        <begin position="31"/>
        <end position="51"/>
    </location>
</feature>
<dbReference type="EMBL" id="JALJXV010000007">
    <property type="protein sequence ID" value="MCP1675702.1"/>
    <property type="molecule type" value="Genomic_DNA"/>
</dbReference>
<evidence type="ECO:0000313" key="2">
    <source>
        <dbReference type="EMBL" id="MCP1675702.1"/>
    </source>
</evidence>
<dbReference type="PANTHER" id="PTHR32251">
    <property type="entry name" value="3-OXO-5-ALPHA-STEROID 4-DEHYDROGENASE"/>
    <property type="match status" value="1"/>
</dbReference>
<comment type="caution">
    <text evidence="2">The sequence shown here is derived from an EMBL/GenBank/DDBJ whole genome shotgun (WGS) entry which is preliminary data.</text>
</comment>
<dbReference type="Proteomes" id="UP001205843">
    <property type="component" value="Unassembled WGS sequence"/>
</dbReference>
<dbReference type="Gene3D" id="1.20.120.1630">
    <property type="match status" value="1"/>
</dbReference>
<dbReference type="AlphaFoldDB" id="A0AAE3G8E0"/>
<dbReference type="Pfam" id="PF06966">
    <property type="entry name" value="DUF1295"/>
    <property type="match status" value="1"/>
</dbReference>
<keyword evidence="1" id="KW-1133">Transmembrane helix</keyword>
<feature type="transmembrane region" description="Helical" evidence="1">
    <location>
        <begin position="158"/>
        <end position="181"/>
    </location>
</feature>
<protein>
    <submittedName>
        <fullName evidence="2">Steroid 5-alpha reductase family enzyme</fullName>
    </submittedName>
</protein>
<name>A0AAE3G8E0_9GAMM</name>
<dbReference type="InterPro" id="IPR010721">
    <property type="entry name" value="UstE-like"/>
</dbReference>
<feature type="transmembrane region" description="Helical" evidence="1">
    <location>
        <begin position="130"/>
        <end position="152"/>
    </location>
</feature>
<feature type="transmembrane region" description="Helical" evidence="1">
    <location>
        <begin position="212"/>
        <end position="229"/>
    </location>
</feature>
<keyword evidence="1" id="KW-0812">Transmembrane</keyword>
<evidence type="ECO:0000256" key="1">
    <source>
        <dbReference type="SAM" id="Phobius"/>
    </source>
</evidence>
<keyword evidence="1" id="KW-0472">Membrane</keyword>
<feature type="transmembrane region" description="Helical" evidence="1">
    <location>
        <begin position="89"/>
        <end position="109"/>
    </location>
</feature>
<reference evidence="2" key="1">
    <citation type="submission" date="2022-03" db="EMBL/GenBank/DDBJ databases">
        <title>Genomic Encyclopedia of Type Strains, Phase III (KMG-III): the genomes of soil and plant-associated and newly described type strains.</title>
        <authorList>
            <person name="Whitman W."/>
        </authorList>
    </citation>
    <scope>NUCLEOTIDE SEQUENCE</scope>
    <source>
        <strain evidence="2">ANL 6-2</strain>
    </source>
</reference>
<organism evidence="2 3">
    <name type="scientific">Natronocella acetinitrilica</name>
    <dbReference type="NCBI Taxonomy" id="414046"/>
    <lineage>
        <taxon>Bacteria</taxon>
        <taxon>Pseudomonadati</taxon>
        <taxon>Pseudomonadota</taxon>
        <taxon>Gammaproteobacteria</taxon>
        <taxon>Chromatiales</taxon>
        <taxon>Ectothiorhodospiraceae</taxon>
        <taxon>Natronocella</taxon>
    </lineage>
</organism>
<feature type="transmembrane region" description="Helical" evidence="1">
    <location>
        <begin position="63"/>
        <end position="83"/>
    </location>
</feature>
<proteinExistence type="predicted"/>
<accession>A0AAE3G8E0</accession>
<gene>
    <name evidence="2" type="ORF">J2T57_002857</name>
</gene>
<dbReference type="GO" id="GO:0016020">
    <property type="term" value="C:membrane"/>
    <property type="evidence" value="ECO:0007669"/>
    <property type="project" value="TreeGrafter"/>
</dbReference>
<dbReference type="RefSeq" id="WP_253479385.1">
    <property type="nucleotide sequence ID" value="NZ_JALJXV010000007.1"/>
</dbReference>
<dbReference type="PANTHER" id="PTHR32251:SF17">
    <property type="entry name" value="STEROID 5-ALPHA REDUCTASE C-TERMINAL DOMAIN-CONTAINING PROTEIN"/>
    <property type="match status" value="1"/>
</dbReference>
<keyword evidence="3" id="KW-1185">Reference proteome</keyword>
<dbReference type="PROSITE" id="PS50244">
    <property type="entry name" value="S5A_REDUCTASE"/>
    <property type="match status" value="1"/>
</dbReference>